<accession>A8ST72</accession>
<evidence type="ECO:0000313" key="1">
    <source>
        <dbReference type="EMBL" id="ABW24392.1"/>
    </source>
</evidence>
<protein>
    <submittedName>
        <fullName evidence="1">Uncharacterized protein</fullName>
    </submittedName>
</protein>
<proteinExistence type="evidence at transcript level"/>
<reference evidence="1" key="1">
    <citation type="journal article" date="2007" name="BMC Genomics">
        <title>Identification of proteins involved in the functioning of Riftia pachyptila symbiosis by Subtractive Suppression Hybridization.</title>
        <authorList>
            <person name="Sanchez S."/>
            <person name="Hourdez S."/>
            <person name="Lallier F.H."/>
        </authorList>
    </citation>
    <scope>NUCLEOTIDE SEQUENCE</scope>
</reference>
<organism evidence="1">
    <name type="scientific">Riftia pachyptila</name>
    <name type="common">Vent tube worm</name>
    <dbReference type="NCBI Taxonomy" id="6426"/>
    <lineage>
        <taxon>Eukaryota</taxon>
        <taxon>Metazoa</taxon>
        <taxon>Spiralia</taxon>
        <taxon>Lophotrochozoa</taxon>
        <taxon>Annelida</taxon>
        <taxon>Polychaeta</taxon>
        <taxon>Sedentaria</taxon>
        <taxon>Canalipalpata</taxon>
        <taxon>Sabellida</taxon>
        <taxon>Siboglinidae</taxon>
        <taxon>Riftia</taxon>
    </lineage>
</organism>
<dbReference type="AlphaFoldDB" id="A8ST72"/>
<name>A8ST72_RIFPA</name>
<sequence>KFNPVYATVITIHTHTHHPKLQDKHLIHYCIHIAKCFCDDSTFIYNITTLQLQITISVEQCSEHAGCLMGCSGLTGHLDLPL</sequence>
<reference evidence="1" key="2">
    <citation type="submission" date="2007-06" db="EMBL/GenBank/DDBJ databases">
        <authorList>
            <person name="Sanchez S."/>
            <person name="Hourdez S."/>
            <person name="Lallier F.H."/>
        </authorList>
    </citation>
    <scope>NUCLEOTIDE SEQUENCE</scope>
</reference>
<feature type="non-terminal residue" evidence="1">
    <location>
        <position position="1"/>
    </location>
</feature>
<dbReference type="EMBL" id="EF648493">
    <property type="protein sequence ID" value="ABW24392.1"/>
    <property type="molecule type" value="mRNA"/>
</dbReference>